<dbReference type="Proteomes" id="UP000003181">
    <property type="component" value="Unassembled WGS sequence"/>
</dbReference>
<dbReference type="AlphaFoldDB" id="I5D6K3"/>
<dbReference type="SMART" id="SM00245">
    <property type="entry name" value="TSPc"/>
    <property type="match status" value="1"/>
</dbReference>
<dbReference type="STRING" id="1110504.MAGb_2110"/>
<keyword evidence="2" id="KW-0472">Membrane</keyword>
<evidence type="ECO:0000259" key="3">
    <source>
        <dbReference type="SMART" id="SM00245"/>
    </source>
</evidence>
<dbReference type="PANTHER" id="PTHR32060:SF22">
    <property type="entry name" value="CARBOXYL-TERMINAL-PROCESSING PEPTIDASE 3, CHLOROPLASTIC"/>
    <property type="match status" value="1"/>
</dbReference>
<proteinExistence type="predicted"/>
<dbReference type="CDD" id="cd06567">
    <property type="entry name" value="Peptidase_S41"/>
    <property type="match status" value="1"/>
</dbReference>
<dbReference type="Gene3D" id="3.90.226.10">
    <property type="entry name" value="2-enoyl-CoA Hydratase, Chain A, domain 1"/>
    <property type="match status" value="1"/>
</dbReference>
<evidence type="ECO:0000313" key="4">
    <source>
        <dbReference type="EMBL" id="EIN15312.1"/>
    </source>
</evidence>
<feature type="domain" description="Tail specific protease" evidence="3">
    <location>
        <begin position="323"/>
        <end position="520"/>
    </location>
</feature>
<feature type="region of interest" description="Disordered" evidence="1">
    <location>
        <begin position="548"/>
        <end position="571"/>
    </location>
</feature>
<organism evidence="4 5">
    <name type="scientific">Mycoplasmopsis agalactiae 14628</name>
    <dbReference type="NCBI Taxonomy" id="1110504"/>
    <lineage>
        <taxon>Bacteria</taxon>
        <taxon>Bacillati</taxon>
        <taxon>Mycoplasmatota</taxon>
        <taxon>Mycoplasmoidales</taxon>
        <taxon>Metamycoplasmataceae</taxon>
        <taxon>Mycoplasmopsis</taxon>
    </lineage>
</organism>
<keyword evidence="2" id="KW-1133">Transmembrane helix</keyword>
<comment type="caution">
    <text evidence="4">The sequence shown here is derived from an EMBL/GenBank/DDBJ whole genome shotgun (WGS) entry which is preliminary data.</text>
</comment>
<dbReference type="RefSeq" id="WP_004023983.1">
    <property type="nucleotide sequence ID" value="NZ_AJPR01000004.1"/>
</dbReference>
<dbReference type="Pfam" id="PF03572">
    <property type="entry name" value="Peptidase_S41"/>
    <property type="match status" value="1"/>
</dbReference>
<dbReference type="InterPro" id="IPR029045">
    <property type="entry name" value="ClpP/crotonase-like_dom_sf"/>
</dbReference>
<dbReference type="EMBL" id="AJPR01000004">
    <property type="protein sequence ID" value="EIN15312.1"/>
    <property type="molecule type" value="Genomic_DNA"/>
</dbReference>
<protein>
    <recommendedName>
        <fullName evidence="3">Tail specific protease domain-containing protein</fullName>
    </recommendedName>
</protein>
<dbReference type="GO" id="GO:0008236">
    <property type="term" value="F:serine-type peptidase activity"/>
    <property type="evidence" value="ECO:0007669"/>
    <property type="project" value="InterPro"/>
</dbReference>
<keyword evidence="2" id="KW-0812">Transmembrane</keyword>
<evidence type="ECO:0000256" key="2">
    <source>
        <dbReference type="SAM" id="Phobius"/>
    </source>
</evidence>
<reference evidence="4 5" key="1">
    <citation type="journal article" date="2012" name="Appl. Environ. Microbiol.">
        <title>Emergence of Atypical Mycoplasma agalactiae Strains Harboring a New Prophage and Associated with an Alpine Wild Ungulate Mortality Episode.</title>
        <authorList>
            <person name="Tardy F."/>
            <person name="Baranowski E."/>
            <person name="Nouvel L.X."/>
            <person name="Mick V."/>
            <person name="Manso-Silvan L."/>
            <person name="Thiaucourt F."/>
            <person name="Thebault P."/>
            <person name="Breton M."/>
            <person name="Sirand-Pugnet P."/>
            <person name="Blanchard A."/>
            <person name="Garnier A."/>
            <person name="Gibert P."/>
            <person name="Game Y."/>
            <person name="Poumarat F."/>
            <person name="Citti C."/>
        </authorList>
    </citation>
    <scope>NUCLEOTIDE SEQUENCE [LARGE SCALE GENOMIC DNA]</scope>
    <source>
        <strain evidence="4 5">14628</strain>
    </source>
</reference>
<evidence type="ECO:0000256" key="1">
    <source>
        <dbReference type="SAM" id="MobiDB-lite"/>
    </source>
</evidence>
<feature type="compositionally biased region" description="Low complexity" evidence="1">
    <location>
        <begin position="549"/>
        <end position="564"/>
    </location>
</feature>
<gene>
    <name evidence="4" type="ORF">MAGb_2110</name>
</gene>
<dbReference type="OrthoDB" id="394301at2"/>
<name>I5D6K3_MYCAA</name>
<dbReference type="GO" id="GO:0006508">
    <property type="term" value="P:proteolysis"/>
    <property type="evidence" value="ECO:0007669"/>
    <property type="project" value="InterPro"/>
</dbReference>
<feature type="transmembrane region" description="Helical" evidence="2">
    <location>
        <begin position="618"/>
        <end position="641"/>
    </location>
</feature>
<dbReference type="InterPro" id="IPR005151">
    <property type="entry name" value="Tail-specific_protease"/>
</dbReference>
<evidence type="ECO:0000313" key="5">
    <source>
        <dbReference type="Proteomes" id="UP000003181"/>
    </source>
</evidence>
<accession>I5D6K3</accession>
<dbReference type="PANTHER" id="PTHR32060">
    <property type="entry name" value="TAIL-SPECIFIC PROTEASE"/>
    <property type="match status" value="1"/>
</dbReference>
<dbReference type="GO" id="GO:0004175">
    <property type="term" value="F:endopeptidase activity"/>
    <property type="evidence" value="ECO:0007669"/>
    <property type="project" value="TreeGrafter"/>
</dbReference>
<sequence>MKIRKLKHIFLASCTATPFVGISAAVNNNNNEAISSQLKEFPLIPLAKELNHQPEDKKAKMYLHNDVAYIGIKEFLDAVSSVIKRENIDYNFDGNKVVLTYKTGKDDKSKFTVSIDYDKKKIVVSNYKIFTSILKKHERGEEKLDIEFLGSENKNSTEEFEYDLNKYDIDILKDKNDLYLPQILLNQILLNESNIQTYFNGAALNLFRFVESLSGSGSFYLKQSTKNNEKSIPKGLKEFQFKYFSFLLDHYYGIKFGENEKFNESYKGFIETYKSEITHDNSDIHYLSTRKIINDLDDSHSAYILDGYYLKHNEVIKHPIKVNKRVTDRLKLGEELGKLYFKNNIEYQNLYTPDGKTAVISFRAFEEKSATYIEKSLKEAKEKGVRNVIFNITHNGGSYIGAAYEIMGFLTDKPFNVWTHNPLTGENKIETIKSKKTKYNFNYFVLTAPFSFSAGNIFPQLVRDNNLGKVIGYNTFGGSSAIDYYILPTGDIIQLSSNTVFTDKDFKTNEFGINPDYPFKENIETGAKNLYDLEYLQKFVNEINKENNIEPNKPINKPNSIPWKPLEPKKPVPLPAPKPHNTPDFNSDNDNIMIIIPDSGFTPNNVEKPQGRGKKAGVIAGISVGVASGVAALSSMSYFLVKKFKK</sequence>
<dbReference type="PATRIC" id="fig|1110504.5.peg.212"/>
<dbReference type="SUPFAM" id="SSF52096">
    <property type="entry name" value="ClpP/crotonase"/>
    <property type="match status" value="1"/>
</dbReference>